<protein>
    <submittedName>
        <fullName evidence="2">Uncharacterized protein</fullName>
    </submittedName>
</protein>
<gene>
    <name evidence="2" type="ORF">SEA_OBUpride_52</name>
</gene>
<sequence length="127" mass="13729">MSWDGSPQGWRPPAEERSASEAAERMAAERAAADARTRELANAIAFGFERVALAIVAAAGGDAQRRFDRMNEQADEPEAFDPRPAPTVAAMHRIQAEHAAAVRDHDAVHDPDLDELLSDVAEPDDAD</sequence>
<evidence type="ECO:0000313" key="3">
    <source>
        <dbReference type="Proteomes" id="UP000230536"/>
    </source>
</evidence>
<dbReference type="EMBL" id="KT246485">
    <property type="protein sequence ID" value="ALA06696.1"/>
    <property type="molecule type" value="Genomic_DNA"/>
</dbReference>
<dbReference type="Proteomes" id="UP000230536">
    <property type="component" value="Segment"/>
</dbReference>
<evidence type="ECO:0000256" key="1">
    <source>
        <dbReference type="SAM" id="MobiDB-lite"/>
    </source>
</evidence>
<feature type="region of interest" description="Disordered" evidence="1">
    <location>
        <begin position="1"/>
        <end position="32"/>
    </location>
</feature>
<reference evidence="2 3" key="1">
    <citation type="submission" date="2015-07" db="EMBL/GenBank/DDBJ databases">
        <authorList>
            <person name="Boren H."/>
            <person name="Burroughs M."/>
            <person name="Burt J."/>
            <person name="Carpenter L."/>
            <person name="Carr S."/>
            <person name="Collins K."/>
            <person name="Dial T."/>
            <person name="Emanuel A."/>
            <person name="Embury M."/>
            <person name="Fain A."/>
            <person name="Fruchey L."/>
            <person name="Hargis K."/>
            <person name="Kight R."/>
            <person name="Knutson A."/>
            <person name="Koon J."/>
            <person name="Kuhn L."/>
            <person name="Lee N."/>
            <person name="McCann R."/>
            <person name="Rogers S."/>
            <person name="Smith C."/>
            <person name="Teel E."/>
            <person name="Vire J."/>
            <person name="Walter D."/>
            <person name="White A."/>
            <person name="White Z."/>
            <person name="Plymale R."/>
            <person name="Reyna N."/>
            <person name="Serrano M.G."/>
            <person name="Buck G."/>
            <person name="Lee V."/>
            <person name="Wang Y."/>
            <person name="Carvalho R."/>
            <person name="Voegtly L."/>
            <person name="Shi R."/>
            <person name="Duckworth R."/>
            <person name="Johnson A."/>
            <person name="Loviza R."/>
            <person name="Walstead R."/>
            <person name="Shah Z."/>
            <person name="Kiflezghi M."/>
            <person name="Wade K."/>
            <person name="Miller E.S."/>
            <person name="Bradley K.W."/>
            <person name="Asai D.J."/>
            <person name="Bowman C.A."/>
            <person name="Russell D.A."/>
            <person name="Pope W.H."/>
            <person name="Jacobs-Sera D."/>
            <person name="Hendrix R.W."/>
            <person name="Hatfull G.F."/>
        </authorList>
    </citation>
    <scope>NUCLEOTIDE SEQUENCE [LARGE SCALE GENOMIC DNA]</scope>
</reference>
<accession>A0A0K2CM24</accession>
<feature type="compositionally biased region" description="Basic and acidic residues" evidence="1">
    <location>
        <begin position="13"/>
        <end position="32"/>
    </location>
</feature>
<organism evidence="2 3">
    <name type="scientific">Mycobacterium phage OBUpride</name>
    <dbReference type="NCBI Taxonomy" id="1698367"/>
    <lineage>
        <taxon>Viruses</taxon>
        <taxon>Duplodnaviria</taxon>
        <taxon>Heunggongvirae</taxon>
        <taxon>Uroviricota</taxon>
        <taxon>Caudoviricetes</taxon>
        <taxon>Gilesvirus</taxon>
        <taxon>Gilesvirus giles</taxon>
    </lineage>
</organism>
<evidence type="ECO:0000313" key="2">
    <source>
        <dbReference type="EMBL" id="ALA06696.1"/>
    </source>
</evidence>
<proteinExistence type="predicted"/>
<name>A0A0K2CM24_9CAUD</name>